<evidence type="ECO:0000256" key="5">
    <source>
        <dbReference type="ARBA" id="ARBA00022723"/>
    </source>
</evidence>
<evidence type="ECO:0000256" key="4">
    <source>
        <dbReference type="ARBA" id="ARBA00022617"/>
    </source>
</evidence>
<dbReference type="PANTHER" id="PTHR24305:SF166">
    <property type="entry name" value="CYTOCHROME P450 12A4, MITOCHONDRIAL-RELATED"/>
    <property type="match status" value="1"/>
</dbReference>
<sequence>MRLVLPLVDYLGPAWFRRWLINLTPHKSVQRMKHIVDIMHDRSKEIFEAKKALIQSGDDAMLHQVGEGRDVMSILLRENMRAAEEDKLKDEELLAQMSTFIMAGMDTTSNAMSRVLHLLAENPDIQDKLRGELVNARETIFTILRALSHSPTTITFRVSTADTVLPLWEPVRGIDGTLMPEIAVPKGSQVVVNMRAVNTYKAIWGEDALEWKPERWLNPLPRSVEEARIPGIYSNVMTFINGSTSCIGFKFSQLEMKTVLYVLVSSFKFELSDTKIHWNFSGVVYPATSKDSAKPEMWLNVSLAA</sequence>
<comment type="pathway">
    <text evidence="2">Secondary metabolite biosynthesis.</text>
</comment>
<keyword evidence="7 9" id="KW-0408">Iron</keyword>
<name>A0A5K1K7L5_9APHY</name>
<comment type="similarity">
    <text evidence="3">Belongs to the cytochrome P450 family.</text>
</comment>
<evidence type="ECO:0000256" key="2">
    <source>
        <dbReference type="ARBA" id="ARBA00005179"/>
    </source>
</evidence>
<dbReference type="AlphaFoldDB" id="A0A5K1K7L5"/>
<dbReference type="GO" id="GO:0005506">
    <property type="term" value="F:iron ion binding"/>
    <property type="evidence" value="ECO:0007669"/>
    <property type="project" value="InterPro"/>
</dbReference>
<comment type="cofactor">
    <cofactor evidence="1 9">
        <name>heme</name>
        <dbReference type="ChEBI" id="CHEBI:30413"/>
    </cofactor>
</comment>
<proteinExistence type="inferred from homology"/>
<feature type="binding site" description="axial binding residue" evidence="9">
    <location>
        <position position="246"/>
    </location>
    <ligand>
        <name>heme</name>
        <dbReference type="ChEBI" id="CHEBI:30413"/>
    </ligand>
    <ligandPart>
        <name>Fe</name>
        <dbReference type="ChEBI" id="CHEBI:18248"/>
    </ligandPart>
</feature>
<evidence type="ECO:0000313" key="10">
    <source>
        <dbReference type="EMBL" id="VWP02141.1"/>
    </source>
</evidence>
<protein>
    <submittedName>
        <fullName evidence="10">Cell surface hydrophobicity-associated protein</fullName>
    </submittedName>
</protein>
<organism evidence="10">
    <name type="scientific">Ganoderma boninense</name>
    <dbReference type="NCBI Taxonomy" id="34458"/>
    <lineage>
        <taxon>Eukaryota</taxon>
        <taxon>Fungi</taxon>
        <taxon>Dikarya</taxon>
        <taxon>Basidiomycota</taxon>
        <taxon>Agaricomycotina</taxon>
        <taxon>Agaricomycetes</taxon>
        <taxon>Polyporales</taxon>
        <taxon>Polyporaceae</taxon>
        <taxon>Ganoderma</taxon>
    </lineage>
</organism>
<dbReference type="GO" id="GO:0004497">
    <property type="term" value="F:monooxygenase activity"/>
    <property type="evidence" value="ECO:0007669"/>
    <property type="project" value="UniProtKB-KW"/>
</dbReference>
<evidence type="ECO:0000256" key="9">
    <source>
        <dbReference type="PIRSR" id="PIRSR602401-1"/>
    </source>
</evidence>
<dbReference type="EMBL" id="LR729963">
    <property type="protein sequence ID" value="VWP02141.1"/>
    <property type="molecule type" value="Genomic_DNA"/>
</dbReference>
<keyword evidence="4 9" id="KW-0349">Heme</keyword>
<dbReference type="InterPro" id="IPR036396">
    <property type="entry name" value="Cyt_P450_sf"/>
</dbReference>
<evidence type="ECO:0000256" key="1">
    <source>
        <dbReference type="ARBA" id="ARBA00001971"/>
    </source>
</evidence>
<keyword evidence="6" id="KW-0560">Oxidoreductase</keyword>
<dbReference type="GO" id="GO:0016705">
    <property type="term" value="F:oxidoreductase activity, acting on paired donors, with incorporation or reduction of molecular oxygen"/>
    <property type="evidence" value="ECO:0007669"/>
    <property type="project" value="InterPro"/>
</dbReference>
<evidence type="ECO:0000256" key="6">
    <source>
        <dbReference type="ARBA" id="ARBA00023002"/>
    </source>
</evidence>
<evidence type="ECO:0000256" key="7">
    <source>
        <dbReference type="ARBA" id="ARBA00023004"/>
    </source>
</evidence>
<dbReference type="PRINTS" id="PR00463">
    <property type="entry name" value="EP450I"/>
</dbReference>
<dbReference type="InterPro" id="IPR001128">
    <property type="entry name" value="Cyt_P450"/>
</dbReference>
<dbReference type="InterPro" id="IPR002401">
    <property type="entry name" value="Cyt_P450_E_grp-I"/>
</dbReference>
<gene>
    <name evidence="10" type="primary">Q7Z8E8</name>
</gene>
<keyword evidence="5 9" id="KW-0479">Metal-binding</keyword>
<reference evidence="10" key="1">
    <citation type="submission" date="2019-10" db="EMBL/GenBank/DDBJ databases">
        <authorList>
            <person name="Nor Muhammad N."/>
        </authorList>
    </citation>
    <scope>NUCLEOTIDE SEQUENCE</scope>
</reference>
<dbReference type="SUPFAM" id="SSF48264">
    <property type="entry name" value="Cytochrome P450"/>
    <property type="match status" value="1"/>
</dbReference>
<evidence type="ECO:0000256" key="8">
    <source>
        <dbReference type="ARBA" id="ARBA00023033"/>
    </source>
</evidence>
<dbReference type="PANTHER" id="PTHR24305">
    <property type="entry name" value="CYTOCHROME P450"/>
    <property type="match status" value="1"/>
</dbReference>
<dbReference type="Gene3D" id="1.10.630.10">
    <property type="entry name" value="Cytochrome P450"/>
    <property type="match status" value="1"/>
</dbReference>
<accession>A0A5K1K7L5</accession>
<dbReference type="InterPro" id="IPR050121">
    <property type="entry name" value="Cytochrome_P450_monoxygenase"/>
</dbReference>
<dbReference type="GO" id="GO:0020037">
    <property type="term" value="F:heme binding"/>
    <property type="evidence" value="ECO:0007669"/>
    <property type="project" value="InterPro"/>
</dbReference>
<dbReference type="Pfam" id="PF00067">
    <property type="entry name" value="p450"/>
    <property type="match status" value="2"/>
</dbReference>
<evidence type="ECO:0000256" key="3">
    <source>
        <dbReference type="ARBA" id="ARBA00010617"/>
    </source>
</evidence>
<keyword evidence="8" id="KW-0503">Monooxygenase</keyword>